<dbReference type="FunFam" id="3.30.870.10:FF:000025">
    <property type="entry name" value="Phospholipase D delta"/>
    <property type="match status" value="1"/>
</dbReference>
<sequence>MDRYGSSPPHPYGYPPQNQPYPSHSPPPKQQYTSHSPPPNQPYPSHSSPPYQPYPSHSPPAKQPYPSHSLTPNQPYPPHSPPHPNHQPCPAPPKNQPYPPPQNQPYPPNSPPRNSDASSAPSPQAAFPYPYAVPYQYPHGQPAYQYQYPYPQPTYPSRHPRLYSFSGPLPQTSAPSPGLEHSISFHQQGSSHVQYPNVGVYPPPATHSQPPSEANSFSGSLGHNNSSTGVSFNGEENRASNVSVYPPLDNLMADMRLNDNHPSAPASPPAPSLCKLDSFALAYPGSSGNLPAPKLSKLDSFSVAYPSPSGSSSPYGSHHGGHSRTSSWDGNLPYRVHTSASPHLSHYDSAAHMQLVPFHKGSLKVLLLHGNLDIWVYEARNLPNMDLFHKTLGDVFCKLPGGVVSKIEGSVSRTITSDPYVSITVSNAVIGRTYVISNEENPVWMQHFNVPVAHNAAEVHFLVKDSDVVGSQLIGCVSIPVEQIYSGVKIEGTYPILNANGRQCKAGAVLSLSIQYIPIKNLSIYHHGVGAGPDYHGVLGTYFPLRRGGTVTLYQDAHVPDGCLPDITLDGGRKYVHGKCWRDIFDAIRQARRLIYITGWSVWHKVRLVRDNPASDCTLGELLRSKSAEGVRVLLLVWDDPTSRSILGYRTDGIMATHDEETRRYFKHSSVQVLLCPRVAGKRHSWYKQTEISTIYTHHQKTVVVDADAGNNRRKIIAFVGGLDLCDGRYDTPEHPLFGTLQKEHVDDYHNPSFQGNTAGCPREPWHDLHSKIDGPAAYDVLTNFQERWRRASKPHGIKKLKGNYDDALLIIERLPDIVGMSEAPYLSEYDPESWHVQVFRSIDSSSVKGFPKNPKEATSRNLVCGKNVLIDMSIHTAYVKAIRSAQHYIYIENQYFIGSSFNWSQHKDLGADNLIPMEIALKVAEKIRNHERFGVYIVIPMWPEGIPNSTATQRILCNQFLQNKTMQMMYETIYKALVEVGLEDSYIPQDYLNFFCLGNREVPDGSQSAAGSSHPPNSPQALCIKSRRFMIYVHSKGMIVDDEYVILGSANINQRSMEGTRDTEIAMGAYQPHCTWARKRACPRGQVYGYRMSLWAEHLGLVDDCYNAPESLECVRKVRTLSEMNWKNFAAETPTVMLGHLLKYPVDVDRRGKVKPLPGYENFPDLGGNICGSFNGIPENLTI</sequence>
<dbReference type="Gene3D" id="3.30.870.10">
    <property type="entry name" value="Endonuclease Chain A"/>
    <property type="match status" value="2"/>
</dbReference>
<evidence type="ECO:0000259" key="13">
    <source>
        <dbReference type="PROSITE" id="PS50035"/>
    </source>
</evidence>
<dbReference type="GO" id="GO:0004630">
    <property type="term" value="F:phospholipase D activity"/>
    <property type="evidence" value="ECO:0007669"/>
    <property type="project" value="UniProtKB-EC"/>
</dbReference>
<feature type="compositionally biased region" description="Polar residues" evidence="11">
    <location>
        <begin position="206"/>
        <end position="231"/>
    </location>
</feature>
<dbReference type="SMART" id="SM00239">
    <property type="entry name" value="C2"/>
    <property type="match status" value="1"/>
</dbReference>
<keyword evidence="7" id="KW-0378">Hydrolase</keyword>
<evidence type="ECO:0000256" key="2">
    <source>
        <dbReference type="ARBA" id="ARBA00001913"/>
    </source>
</evidence>
<organism evidence="14 15">
    <name type="scientific">Carnegiea gigantea</name>
    <dbReference type="NCBI Taxonomy" id="171969"/>
    <lineage>
        <taxon>Eukaryota</taxon>
        <taxon>Viridiplantae</taxon>
        <taxon>Streptophyta</taxon>
        <taxon>Embryophyta</taxon>
        <taxon>Tracheophyta</taxon>
        <taxon>Spermatophyta</taxon>
        <taxon>Magnoliopsida</taxon>
        <taxon>eudicotyledons</taxon>
        <taxon>Gunneridae</taxon>
        <taxon>Pentapetalae</taxon>
        <taxon>Caryophyllales</taxon>
        <taxon>Cactineae</taxon>
        <taxon>Cactaceae</taxon>
        <taxon>Cactoideae</taxon>
        <taxon>Echinocereeae</taxon>
        <taxon>Carnegiea</taxon>
    </lineage>
</organism>
<feature type="compositionally biased region" description="Low complexity" evidence="11">
    <location>
        <begin position="112"/>
        <end position="149"/>
    </location>
</feature>
<feature type="compositionally biased region" description="Low complexity" evidence="11">
    <location>
        <begin position="309"/>
        <end position="327"/>
    </location>
</feature>
<evidence type="ECO:0000313" key="15">
    <source>
        <dbReference type="Proteomes" id="UP001153076"/>
    </source>
</evidence>
<keyword evidence="9" id="KW-0442">Lipid degradation</keyword>
<feature type="domain" description="PLD phosphodiesterase" evidence="13">
    <location>
        <begin position="694"/>
        <end position="729"/>
    </location>
</feature>
<dbReference type="CDD" id="cd04015">
    <property type="entry name" value="C2_plant_PLD"/>
    <property type="match status" value="1"/>
</dbReference>
<dbReference type="InterPro" id="IPR001736">
    <property type="entry name" value="PLipase_D/transphosphatidylase"/>
</dbReference>
<evidence type="ECO:0000256" key="6">
    <source>
        <dbReference type="ARBA" id="ARBA00022737"/>
    </source>
</evidence>
<evidence type="ECO:0000256" key="9">
    <source>
        <dbReference type="ARBA" id="ARBA00022963"/>
    </source>
</evidence>
<dbReference type="InterPro" id="IPR000008">
    <property type="entry name" value="C2_dom"/>
</dbReference>
<evidence type="ECO:0000256" key="10">
    <source>
        <dbReference type="ARBA" id="ARBA00023098"/>
    </source>
</evidence>
<dbReference type="Pfam" id="PF00614">
    <property type="entry name" value="PLDc"/>
    <property type="match status" value="2"/>
</dbReference>
<dbReference type="PROSITE" id="PS50035">
    <property type="entry name" value="PLD"/>
    <property type="match status" value="2"/>
</dbReference>
<accession>A0A9Q1KUX9</accession>
<evidence type="ECO:0000313" key="14">
    <source>
        <dbReference type="EMBL" id="KAJ8450169.1"/>
    </source>
</evidence>
<dbReference type="OrthoDB" id="14911at2759"/>
<dbReference type="GO" id="GO:0046872">
    <property type="term" value="F:metal ion binding"/>
    <property type="evidence" value="ECO:0007669"/>
    <property type="project" value="UniProtKB-KW"/>
</dbReference>
<evidence type="ECO:0000256" key="5">
    <source>
        <dbReference type="ARBA" id="ARBA00022723"/>
    </source>
</evidence>
<keyword evidence="10" id="KW-0443">Lipid metabolism</keyword>
<dbReference type="AlphaFoldDB" id="A0A9Q1KUX9"/>
<feature type="compositionally biased region" description="Pro residues" evidence="11">
    <location>
        <begin position="50"/>
        <end position="63"/>
    </location>
</feature>
<dbReference type="GO" id="GO:0009395">
    <property type="term" value="P:phospholipid catabolic process"/>
    <property type="evidence" value="ECO:0007669"/>
    <property type="project" value="TreeGrafter"/>
</dbReference>
<evidence type="ECO:0000256" key="11">
    <source>
        <dbReference type="SAM" id="MobiDB-lite"/>
    </source>
</evidence>
<comment type="catalytic activity">
    <reaction evidence="1">
        <text>a 1,2-diacyl-sn-glycero-3-phosphocholine + H2O = a 1,2-diacyl-sn-glycero-3-phosphate + choline + H(+)</text>
        <dbReference type="Rhea" id="RHEA:14445"/>
        <dbReference type="ChEBI" id="CHEBI:15354"/>
        <dbReference type="ChEBI" id="CHEBI:15377"/>
        <dbReference type="ChEBI" id="CHEBI:15378"/>
        <dbReference type="ChEBI" id="CHEBI:57643"/>
        <dbReference type="ChEBI" id="CHEBI:58608"/>
        <dbReference type="EC" id="3.1.4.4"/>
    </reaction>
</comment>
<evidence type="ECO:0000256" key="1">
    <source>
        <dbReference type="ARBA" id="ARBA00000798"/>
    </source>
</evidence>
<comment type="caution">
    <text evidence="14">The sequence shown here is derived from an EMBL/GenBank/DDBJ whole genome shotgun (WGS) entry which is preliminary data.</text>
</comment>
<proteinExistence type="inferred from homology"/>
<dbReference type="Pfam" id="PF12357">
    <property type="entry name" value="PLD_C"/>
    <property type="match status" value="1"/>
</dbReference>
<reference evidence="14" key="1">
    <citation type="submission" date="2022-04" db="EMBL/GenBank/DDBJ databases">
        <title>Carnegiea gigantea Genome sequencing and assembly v2.</title>
        <authorList>
            <person name="Copetti D."/>
            <person name="Sanderson M.J."/>
            <person name="Burquez A."/>
            <person name="Wojciechowski M.F."/>
        </authorList>
    </citation>
    <scope>NUCLEOTIDE SEQUENCE</scope>
    <source>
        <strain evidence="14">SGP5-SGP5p</strain>
        <tissue evidence="14">Aerial part</tissue>
    </source>
</reference>
<keyword evidence="15" id="KW-1185">Reference proteome</keyword>
<keyword evidence="6" id="KW-0677">Repeat</keyword>
<dbReference type="GO" id="GO:0005886">
    <property type="term" value="C:plasma membrane"/>
    <property type="evidence" value="ECO:0007669"/>
    <property type="project" value="TreeGrafter"/>
</dbReference>
<feature type="compositionally biased region" description="Pro residues" evidence="11">
    <location>
        <begin position="8"/>
        <end position="29"/>
    </location>
</feature>
<comment type="similarity">
    <text evidence="3">Belongs to the phospholipase D family. C2-PLD subfamily.</text>
</comment>
<dbReference type="Pfam" id="PF00168">
    <property type="entry name" value="C2"/>
    <property type="match status" value="1"/>
</dbReference>
<keyword evidence="5" id="KW-0479">Metal-binding</keyword>
<comment type="cofactor">
    <cofactor evidence="2">
        <name>Ca(2+)</name>
        <dbReference type="ChEBI" id="CHEBI:29108"/>
    </cofactor>
</comment>
<evidence type="ECO:0000259" key="12">
    <source>
        <dbReference type="PROSITE" id="PS50004"/>
    </source>
</evidence>
<dbReference type="EC" id="3.1.4.4" evidence="4"/>
<evidence type="ECO:0000256" key="3">
    <source>
        <dbReference type="ARBA" id="ARBA00010683"/>
    </source>
</evidence>
<dbReference type="SUPFAM" id="SSF49562">
    <property type="entry name" value="C2 domain (Calcium/lipid-binding domain, CaLB)"/>
    <property type="match status" value="1"/>
</dbReference>
<dbReference type="SMART" id="SM00155">
    <property type="entry name" value="PLDc"/>
    <property type="match status" value="2"/>
</dbReference>
<dbReference type="InterPro" id="IPR024632">
    <property type="entry name" value="PLipase_D_C"/>
</dbReference>
<feature type="domain" description="PLD phosphodiesterase" evidence="13">
    <location>
        <begin position="1030"/>
        <end position="1057"/>
    </location>
</feature>
<feature type="domain" description="C2" evidence="12">
    <location>
        <begin position="352"/>
        <end position="494"/>
    </location>
</feature>
<protein>
    <recommendedName>
        <fullName evidence="4">phospholipase D</fullName>
        <ecNumber evidence="4">3.1.4.4</ecNumber>
    </recommendedName>
</protein>
<feature type="region of interest" description="Disordered" evidence="11">
    <location>
        <begin position="1"/>
        <end position="183"/>
    </location>
</feature>
<dbReference type="PROSITE" id="PS50004">
    <property type="entry name" value="C2"/>
    <property type="match status" value="1"/>
</dbReference>
<dbReference type="SUPFAM" id="SSF56024">
    <property type="entry name" value="Phospholipase D/nuclease"/>
    <property type="match status" value="2"/>
</dbReference>
<evidence type="ECO:0000256" key="7">
    <source>
        <dbReference type="ARBA" id="ARBA00022801"/>
    </source>
</evidence>
<dbReference type="InterPro" id="IPR035892">
    <property type="entry name" value="C2_domain_sf"/>
</dbReference>
<feature type="compositionally biased region" description="Pro residues" evidence="11">
    <location>
        <begin position="74"/>
        <end position="111"/>
    </location>
</feature>
<dbReference type="Gene3D" id="2.60.40.150">
    <property type="entry name" value="C2 domain"/>
    <property type="match status" value="1"/>
</dbReference>
<evidence type="ECO:0000256" key="8">
    <source>
        <dbReference type="ARBA" id="ARBA00022837"/>
    </source>
</evidence>
<dbReference type="PANTHER" id="PTHR18896">
    <property type="entry name" value="PHOSPHOLIPASE D"/>
    <property type="match status" value="1"/>
</dbReference>
<dbReference type="Proteomes" id="UP001153076">
    <property type="component" value="Unassembled WGS sequence"/>
</dbReference>
<evidence type="ECO:0000256" key="4">
    <source>
        <dbReference type="ARBA" id="ARBA00012027"/>
    </source>
</evidence>
<feature type="region of interest" description="Disordered" evidence="11">
    <location>
        <begin position="309"/>
        <end position="329"/>
    </location>
</feature>
<feature type="region of interest" description="Disordered" evidence="11">
    <location>
        <begin position="203"/>
        <end position="234"/>
    </location>
</feature>
<gene>
    <name evidence="14" type="ORF">Cgig2_033363</name>
</gene>
<keyword evidence="8" id="KW-0106">Calcium</keyword>
<dbReference type="InterPro" id="IPR015679">
    <property type="entry name" value="PLipase_D_fam"/>
</dbReference>
<dbReference type="FunFam" id="2.60.40.150:FF:000193">
    <property type="entry name" value="Phospholipase D delta"/>
    <property type="match status" value="1"/>
</dbReference>
<dbReference type="EMBL" id="JAKOGI010000017">
    <property type="protein sequence ID" value="KAJ8450169.1"/>
    <property type="molecule type" value="Genomic_DNA"/>
</dbReference>
<dbReference type="PANTHER" id="PTHR18896:SF65">
    <property type="entry name" value="PHOSPHOLIPASE D BETA 1"/>
    <property type="match status" value="1"/>
</dbReference>
<name>A0A9Q1KUX9_9CARY</name>